<organism evidence="1 2">
    <name type="scientific">Nocardioides ganghwensis</name>
    <dbReference type="NCBI Taxonomy" id="252230"/>
    <lineage>
        <taxon>Bacteria</taxon>
        <taxon>Bacillati</taxon>
        <taxon>Actinomycetota</taxon>
        <taxon>Actinomycetes</taxon>
        <taxon>Propionibacteriales</taxon>
        <taxon>Nocardioidaceae</taxon>
        <taxon>Nocardioides</taxon>
    </lineage>
</organism>
<evidence type="ECO:0000313" key="2">
    <source>
        <dbReference type="Proteomes" id="UP000293291"/>
    </source>
</evidence>
<dbReference type="InterPro" id="IPR024787">
    <property type="entry name" value="EcsC"/>
</dbReference>
<reference evidence="1 2" key="1">
    <citation type="submission" date="2019-01" db="EMBL/GenBank/DDBJ databases">
        <title>Novel species of Nocardioides.</title>
        <authorList>
            <person name="Liu Q."/>
            <person name="Xin Y.-H."/>
        </authorList>
    </citation>
    <scope>NUCLEOTIDE SEQUENCE [LARGE SCALE GENOMIC DNA]</scope>
    <source>
        <strain evidence="1 2">CGMCC 4.6875</strain>
    </source>
</reference>
<protein>
    <recommendedName>
        <fullName evidence="3">EcsC family protein</fullName>
    </recommendedName>
</protein>
<dbReference type="PANTHER" id="PTHR41260">
    <property type="entry name" value="PROTEIN ECSC"/>
    <property type="match status" value="1"/>
</dbReference>
<dbReference type="AlphaFoldDB" id="A0A4Q2SC61"/>
<sequence>MSVIEVDTYAAMSPYEREAWKETLRRLNRRRDNRMRTTARTLSAPVKRVASGAWDRVPAHDELESQVMQAMAGMKAVTFDPALRSVNASKVLARHGVGEQRELLQIDLQRLDRSLPGFRTAFATLALVEGGGSALVVTGAQVSATVSGGVTLAAAAAAMAADSVTSMALMGRIIGQVAAEYGYDVRLPEEEAFALGVMSLGAAATAAEKAAALAQLRRLTGVMMRQPTWAELNRFALVRVIDRVFAALGEKLVKRKLAQAVPIAGVLINAGLSAQMADSAYRSARDAYRLRFLSVKYGIDPATWTAEDESAATDEVLGAALDEIEDGMDHDDEHGTKR</sequence>
<dbReference type="Pfam" id="PF12787">
    <property type="entry name" value="EcsC"/>
    <property type="match status" value="1"/>
</dbReference>
<evidence type="ECO:0008006" key="3">
    <source>
        <dbReference type="Google" id="ProtNLM"/>
    </source>
</evidence>
<dbReference type="PANTHER" id="PTHR41260:SF1">
    <property type="entry name" value="PROTEIN ECSC"/>
    <property type="match status" value="1"/>
</dbReference>
<proteinExistence type="predicted"/>
<keyword evidence="2" id="KW-1185">Reference proteome</keyword>
<comment type="caution">
    <text evidence="1">The sequence shown here is derived from an EMBL/GenBank/DDBJ whole genome shotgun (WGS) entry which is preliminary data.</text>
</comment>
<accession>A0A4Q2SC61</accession>
<gene>
    <name evidence="1" type="ORF">EUA07_16505</name>
</gene>
<evidence type="ECO:0000313" key="1">
    <source>
        <dbReference type="EMBL" id="RYB99426.1"/>
    </source>
</evidence>
<name>A0A4Q2SC61_9ACTN</name>
<dbReference type="OrthoDB" id="2737310at2"/>
<dbReference type="Proteomes" id="UP000293291">
    <property type="component" value="Unassembled WGS sequence"/>
</dbReference>
<dbReference type="EMBL" id="SDWU01000019">
    <property type="protein sequence ID" value="RYB99426.1"/>
    <property type="molecule type" value="Genomic_DNA"/>
</dbReference>
<dbReference type="RefSeq" id="WP_129456274.1">
    <property type="nucleotide sequence ID" value="NZ_JACXYX010000018.1"/>
</dbReference>